<dbReference type="EMBL" id="CAUYUE010000006">
    <property type="protein sequence ID" value="CAK0780523.1"/>
    <property type="molecule type" value="Genomic_DNA"/>
</dbReference>
<evidence type="ECO:0000313" key="9">
    <source>
        <dbReference type="Proteomes" id="UP001314263"/>
    </source>
</evidence>
<dbReference type="Gene3D" id="1.20.1740.10">
    <property type="entry name" value="Amino acid/polyamine transporter I"/>
    <property type="match status" value="1"/>
</dbReference>
<dbReference type="AlphaFoldDB" id="A0AAV1I7U5"/>
<evidence type="ECO:0000256" key="2">
    <source>
        <dbReference type="ARBA" id="ARBA00008572"/>
    </source>
</evidence>
<feature type="transmembrane region" description="Helical" evidence="7">
    <location>
        <begin position="93"/>
        <end position="117"/>
    </location>
</feature>
<dbReference type="InterPro" id="IPR002293">
    <property type="entry name" value="AA/rel_permease1"/>
</dbReference>
<protein>
    <submittedName>
        <fullName evidence="8">Uncharacterized protein</fullName>
    </submittedName>
</protein>
<comment type="similarity">
    <text evidence="2">Belongs to the amino acid-polyamine-organocation (APC) superfamily. Cationic amino acid transporter (CAT) (TC 2.A.3.3) family.</text>
</comment>
<dbReference type="PANTHER" id="PTHR43243">
    <property type="entry name" value="INNER MEMBRANE TRANSPORTER YGJI-RELATED"/>
    <property type="match status" value="1"/>
</dbReference>
<dbReference type="GO" id="GO:0015171">
    <property type="term" value="F:amino acid transmembrane transporter activity"/>
    <property type="evidence" value="ECO:0007669"/>
    <property type="project" value="TreeGrafter"/>
</dbReference>
<comment type="caution">
    <text evidence="8">The sequence shown here is derived from an EMBL/GenBank/DDBJ whole genome shotgun (WGS) entry which is preliminary data.</text>
</comment>
<feature type="transmembrane region" description="Helical" evidence="7">
    <location>
        <begin position="138"/>
        <end position="158"/>
    </location>
</feature>
<gene>
    <name evidence="8" type="ORF">CVIRNUC_005081</name>
</gene>
<organism evidence="8 9">
    <name type="scientific">Coccomyxa viridis</name>
    <dbReference type="NCBI Taxonomy" id="1274662"/>
    <lineage>
        <taxon>Eukaryota</taxon>
        <taxon>Viridiplantae</taxon>
        <taxon>Chlorophyta</taxon>
        <taxon>core chlorophytes</taxon>
        <taxon>Trebouxiophyceae</taxon>
        <taxon>Trebouxiophyceae incertae sedis</taxon>
        <taxon>Coccomyxaceae</taxon>
        <taxon>Coccomyxa</taxon>
    </lineage>
</organism>
<sequence>MEASAALESKNELKKVLGLPLLVFICLGQIIGSGIFVLTGVAAHDNAGPAVVVSYAISAVMAFLSAVTFVEMAVDYPLAGSSFNYCLAVLGEYPAFITVWAFVVDAILAGGAVARSWSSYLAQLCGKNSNFFKIQHGGYDLDVVAMGITLVVTALVAYGTKESASFNLVFKGTTIILIIVVLCLSYPHAHRSNLEDFFPKHDSGVFAGAAVVFFAYNGMGLKAPPESGKVKSLVLAFSCTYMLVCTTFCTAALTA</sequence>
<keyword evidence="4 7" id="KW-0812">Transmembrane</keyword>
<evidence type="ECO:0000256" key="1">
    <source>
        <dbReference type="ARBA" id="ARBA00004141"/>
    </source>
</evidence>
<dbReference type="Proteomes" id="UP001314263">
    <property type="component" value="Unassembled WGS sequence"/>
</dbReference>
<name>A0AAV1I7U5_9CHLO</name>
<evidence type="ECO:0000256" key="7">
    <source>
        <dbReference type="SAM" id="Phobius"/>
    </source>
</evidence>
<evidence type="ECO:0000313" key="8">
    <source>
        <dbReference type="EMBL" id="CAK0780523.1"/>
    </source>
</evidence>
<dbReference type="GO" id="GO:0016020">
    <property type="term" value="C:membrane"/>
    <property type="evidence" value="ECO:0007669"/>
    <property type="project" value="UniProtKB-SubCell"/>
</dbReference>
<dbReference type="Pfam" id="PF13520">
    <property type="entry name" value="AA_permease_2"/>
    <property type="match status" value="1"/>
</dbReference>
<evidence type="ECO:0000256" key="4">
    <source>
        <dbReference type="ARBA" id="ARBA00022692"/>
    </source>
</evidence>
<keyword evidence="6 7" id="KW-0472">Membrane</keyword>
<feature type="transmembrane region" description="Helical" evidence="7">
    <location>
        <begin position="164"/>
        <end position="184"/>
    </location>
</feature>
<proteinExistence type="inferred from homology"/>
<comment type="subcellular location">
    <subcellularLocation>
        <location evidence="1">Membrane</location>
        <topology evidence="1">Multi-pass membrane protein</topology>
    </subcellularLocation>
</comment>
<feature type="transmembrane region" description="Helical" evidence="7">
    <location>
        <begin position="233"/>
        <end position="253"/>
    </location>
</feature>
<keyword evidence="5 7" id="KW-1133">Transmembrane helix</keyword>
<reference evidence="8 9" key="1">
    <citation type="submission" date="2023-10" db="EMBL/GenBank/DDBJ databases">
        <authorList>
            <person name="Maclean D."/>
            <person name="Macfadyen A."/>
        </authorList>
    </citation>
    <scope>NUCLEOTIDE SEQUENCE [LARGE SCALE GENOMIC DNA]</scope>
</reference>
<evidence type="ECO:0000256" key="6">
    <source>
        <dbReference type="ARBA" id="ARBA00023136"/>
    </source>
</evidence>
<accession>A0AAV1I7U5</accession>
<feature type="transmembrane region" description="Helical" evidence="7">
    <location>
        <begin position="17"/>
        <end position="38"/>
    </location>
</feature>
<evidence type="ECO:0000256" key="3">
    <source>
        <dbReference type="ARBA" id="ARBA00022448"/>
    </source>
</evidence>
<keyword evidence="3" id="KW-0813">Transport</keyword>
<feature type="transmembrane region" description="Helical" evidence="7">
    <location>
        <begin position="204"/>
        <end position="221"/>
    </location>
</feature>
<dbReference type="PANTHER" id="PTHR43243:SF4">
    <property type="entry name" value="CATIONIC AMINO ACID TRANSPORTER 4"/>
    <property type="match status" value="1"/>
</dbReference>
<evidence type="ECO:0000256" key="5">
    <source>
        <dbReference type="ARBA" id="ARBA00022989"/>
    </source>
</evidence>
<feature type="transmembrane region" description="Helical" evidence="7">
    <location>
        <begin position="50"/>
        <end position="73"/>
    </location>
</feature>
<keyword evidence="9" id="KW-1185">Reference proteome</keyword>